<sequence>MSQTHDVLSKGSRLYRRMQELGDPGLAPGYLFHIPESGRTWLGVAPERTITLGADGFAVDAGGVRTTVPAGARPFQTLRQLIDPARPCFFMISLDIQRRSRDPALPLMEFVQPAMEARFGSADGVAILAADGADRSALETLLAELPEGVAEPQPVAQTGTPVPWHTEPDAEFLKRIEAAVAALQSVVGKMIITRAYDKPVRPGADPFRLFEIYAGNERGAAATHFAALGRDTFSLGCSPENVFELDHGKLSFDVVASTRGISPDPEVDARWLQELLTDAKERHEHLMALERYRIRLAGLCEAGSVREEQLMGVRTLRRVRHLHSRLSGRLRPGIDFLDLLEESYPPLSSYPAELVPLSDPDTQPLRYYAGIVGRAAPGGSEVSCFLNLRSALLLNGTLHTQGGVGVIAEAKPQQETLEVANKLRSLLEAVTEWETESGR</sequence>
<proteinExistence type="predicted"/>
<keyword evidence="3" id="KW-1185">Reference proteome</keyword>
<dbReference type="SUPFAM" id="SSF56322">
    <property type="entry name" value="ADC synthase"/>
    <property type="match status" value="1"/>
</dbReference>
<dbReference type="AlphaFoldDB" id="A0A4R1BIT4"/>
<dbReference type="PANTHER" id="PTHR42839:SF2">
    <property type="entry name" value="ISOCHORISMATE SYNTHASE ENTC"/>
    <property type="match status" value="1"/>
</dbReference>
<gene>
    <name evidence="2" type="ORF">EZJ19_03985</name>
</gene>
<dbReference type="PANTHER" id="PTHR42839">
    <property type="entry name" value="ISOCHORISMATE SYNTHASE ENTC"/>
    <property type="match status" value="1"/>
</dbReference>
<dbReference type="RefSeq" id="WP_131445000.1">
    <property type="nucleotide sequence ID" value="NZ_SJZB01000014.1"/>
</dbReference>
<dbReference type="EMBL" id="SJZB01000014">
    <property type="protein sequence ID" value="TCJ17117.1"/>
    <property type="molecule type" value="Genomic_DNA"/>
</dbReference>
<reference evidence="2 3" key="1">
    <citation type="submission" date="2019-03" db="EMBL/GenBank/DDBJ databases">
        <title>Genome sequence of Thiobacillaceae bacterium LSR1, a sulfur-oxidizing bacterium isolated from freshwater sediment.</title>
        <authorList>
            <person name="Li S."/>
        </authorList>
    </citation>
    <scope>NUCLEOTIDE SEQUENCE [LARGE SCALE GENOMIC DNA]</scope>
    <source>
        <strain evidence="2 3">LSR1</strain>
    </source>
</reference>
<organism evidence="2 3">
    <name type="scientific">Parasulfuritortus cantonensis</name>
    <dbReference type="NCBI Taxonomy" id="2528202"/>
    <lineage>
        <taxon>Bacteria</taxon>
        <taxon>Pseudomonadati</taxon>
        <taxon>Pseudomonadota</taxon>
        <taxon>Betaproteobacteria</taxon>
        <taxon>Nitrosomonadales</taxon>
        <taxon>Thiobacillaceae</taxon>
        <taxon>Parasulfuritortus</taxon>
    </lineage>
</organism>
<dbReference type="Proteomes" id="UP000295443">
    <property type="component" value="Unassembled WGS sequence"/>
</dbReference>
<dbReference type="OrthoDB" id="9806579at2"/>
<dbReference type="Pfam" id="PF00425">
    <property type="entry name" value="Chorismate_bind"/>
    <property type="match status" value="1"/>
</dbReference>
<feature type="domain" description="Chorismate-utilising enzyme C-terminal" evidence="1">
    <location>
        <begin position="170"/>
        <end position="422"/>
    </location>
</feature>
<accession>A0A4R1BIT4</accession>
<dbReference type="Gene3D" id="3.60.120.10">
    <property type="entry name" value="Anthranilate synthase"/>
    <property type="match status" value="1"/>
</dbReference>
<protein>
    <recommendedName>
        <fullName evidence="1">Chorismate-utilising enzyme C-terminal domain-containing protein</fullName>
    </recommendedName>
</protein>
<comment type="caution">
    <text evidence="2">The sequence shown here is derived from an EMBL/GenBank/DDBJ whole genome shotgun (WGS) entry which is preliminary data.</text>
</comment>
<evidence type="ECO:0000259" key="1">
    <source>
        <dbReference type="Pfam" id="PF00425"/>
    </source>
</evidence>
<name>A0A4R1BIT4_9PROT</name>
<evidence type="ECO:0000313" key="3">
    <source>
        <dbReference type="Proteomes" id="UP000295443"/>
    </source>
</evidence>
<evidence type="ECO:0000313" key="2">
    <source>
        <dbReference type="EMBL" id="TCJ17117.1"/>
    </source>
</evidence>
<dbReference type="InterPro" id="IPR005801">
    <property type="entry name" value="ADC_synthase"/>
</dbReference>
<dbReference type="InterPro" id="IPR015890">
    <property type="entry name" value="Chorismate_C"/>
</dbReference>